<evidence type="ECO:0000256" key="1">
    <source>
        <dbReference type="ARBA" id="ARBA00004141"/>
    </source>
</evidence>
<dbReference type="GO" id="GO:0017004">
    <property type="term" value="P:cytochrome complex assembly"/>
    <property type="evidence" value="ECO:0007669"/>
    <property type="project" value="UniProtKB-KW"/>
</dbReference>
<keyword evidence="6 7" id="KW-0472">Membrane</keyword>
<feature type="transmembrane region" description="Helical" evidence="7">
    <location>
        <begin position="89"/>
        <end position="109"/>
    </location>
</feature>
<dbReference type="Pfam" id="PF02683">
    <property type="entry name" value="DsbD_TM"/>
    <property type="match status" value="1"/>
</dbReference>
<evidence type="ECO:0000256" key="2">
    <source>
        <dbReference type="ARBA" id="ARBA00006143"/>
    </source>
</evidence>
<organism evidence="9 10">
    <name type="scientific">Candidatus Sulfobium mesophilum</name>
    <dbReference type="NCBI Taxonomy" id="2016548"/>
    <lineage>
        <taxon>Bacteria</taxon>
        <taxon>Pseudomonadati</taxon>
        <taxon>Nitrospirota</taxon>
        <taxon>Nitrospiria</taxon>
        <taxon>Nitrospirales</taxon>
        <taxon>Nitrospiraceae</taxon>
        <taxon>Candidatus Sulfobium</taxon>
    </lineage>
</organism>
<feature type="domain" description="Cytochrome C biogenesis protein transmembrane" evidence="8">
    <location>
        <begin position="8"/>
        <end position="222"/>
    </location>
</feature>
<gene>
    <name evidence="9" type="primary">ccdA</name>
    <name evidence="9" type="ORF">NBG4_500006</name>
</gene>
<dbReference type="OrthoDB" id="9803065at2"/>
<feature type="transmembrane region" description="Helical" evidence="7">
    <location>
        <begin position="59"/>
        <end position="83"/>
    </location>
</feature>
<dbReference type="InterPro" id="IPR003834">
    <property type="entry name" value="Cyt_c_assmbl_TM_dom"/>
</dbReference>
<dbReference type="EMBL" id="OUUY01000098">
    <property type="protein sequence ID" value="SPQ01332.1"/>
    <property type="molecule type" value="Genomic_DNA"/>
</dbReference>
<evidence type="ECO:0000256" key="4">
    <source>
        <dbReference type="ARBA" id="ARBA00022748"/>
    </source>
</evidence>
<evidence type="ECO:0000256" key="7">
    <source>
        <dbReference type="SAM" id="Phobius"/>
    </source>
</evidence>
<dbReference type="Proteomes" id="UP000245125">
    <property type="component" value="Unassembled WGS sequence"/>
</dbReference>
<evidence type="ECO:0000313" key="10">
    <source>
        <dbReference type="Proteomes" id="UP000245125"/>
    </source>
</evidence>
<keyword evidence="10" id="KW-1185">Reference proteome</keyword>
<dbReference type="PANTHER" id="PTHR31272:SF4">
    <property type="entry name" value="CYTOCHROME C-TYPE BIOGENESIS PROTEIN HI_1454-RELATED"/>
    <property type="match status" value="1"/>
</dbReference>
<feature type="transmembrane region" description="Helical" evidence="7">
    <location>
        <begin position="205"/>
        <end position="223"/>
    </location>
</feature>
<proteinExistence type="inferred from homology"/>
<dbReference type="AlphaFoldDB" id="A0A2U3QIU1"/>
<accession>A0A2U3QIU1</accession>
<feature type="transmembrane region" description="Helical" evidence="7">
    <location>
        <begin position="170"/>
        <end position="193"/>
    </location>
</feature>
<keyword evidence="3 7" id="KW-0812">Transmembrane</keyword>
<keyword evidence="5 7" id="KW-1133">Transmembrane helix</keyword>
<dbReference type="GO" id="GO:0016020">
    <property type="term" value="C:membrane"/>
    <property type="evidence" value="ECO:0007669"/>
    <property type="project" value="UniProtKB-SubCell"/>
</dbReference>
<evidence type="ECO:0000256" key="5">
    <source>
        <dbReference type="ARBA" id="ARBA00022989"/>
    </source>
</evidence>
<comment type="similarity">
    <text evidence="2">Belongs to the DsbD family.</text>
</comment>
<evidence type="ECO:0000256" key="3">
    <source>
        <dbReference type="ARBA" id="ARBA00022692"/>
    </source>
</evidence>
<feature type="transmembrane region" description="Helical" evidence="7">
    <location>
        <begin position="130"/>
        <end position="158"/>
    </location>
</feature>
<evidence type="ECO:0000259" key="8">
    <source>
        <dbReference type="Pfam" id="PF02683"/>
    </source>
</evidence>
<evidence type="ECO:0000256" key="6">
    <source>
        <dbReference type="ARBA" id="ARBA00023136"/>
    </source>
</evidence>
<feature type="transmembrane region" description="Helical" evidence="7">
    <location>
        <begin position="6"/>
        <end position="38"/>
    </location>
</feature>
<name>A0A2U3QIU1_9BACT</name>
<reference evidence="10" key="1">
    <citation type="submission" date="2018-03" db="EMBL/GenBank/DDBJ databases">
        <authorList>
            <person name="Zecchin S."/>
        </authorList>
    </citation>
    <scope>NUCLEOTIDE SEQUENCE [LARGE SCALE GENOMIC DNA]</scope>
</reference>
<dbReference type="PANTHER" id="PTHR31272">
    <property type="entry name" value="CYTOCHROME C-TYPE BIOGENESIS PROTEIN HI_1454-RELATED"/>
    <property type="match status" value="1"/>
</dbReference>
<sequence>MKDVSFPLAFLAGIFSFLSPCVLPLVPSYVSFITGISFEDLKEGTDRKKIRFLTITNSLAFICGFSLIFIALGASSSVVGQFFFNYQDWIRIIGGVLVIFFGLFVSGIIKMDFLTRERKFHVSGKPAGYVGSFLVGMTFAAAWTPCIGPILGTILLYASSHGSAAYGFKLLSVYSLGLALPFFLSSLMFNTFLSYSVKIRKYMRVVMLSSGALLIVFGILLLTNNVRLLSALLPDIGINF</sequence>
<comment type="subcellular location">
    <subcellularLocation>
        <location evidence="1">Membrane</location>
        <topology evidence="1">Multi-pass membrane protein</topology>
    </subcellularLocation>
</comment>
<protein>
    <submittedName>
        <fullName evidence="9">Cytochrome c-type biogenesis protein CcdA</fullName>
    </submittedName>
</protein>
<dbReference type="InterPro" id="IPR051790">
    <property type="entry name" value="Cytochrome_c-biogenesis_DsbD"/>
</dbReference>
<keyword evidence="4" id="KW-0201">Cytochrome c-type biogenesis</keyword>
<evidence type="ECO:0000313" key="9">
    <source>
        <dbReference type="EMBL" id="SPQ01332.1"/>
    </source>
</evidence>